<keyword evidence="3" id="KW-1185">Reference proteome</keyword>
<evidence type="ECO:0000313" key="3">
    <source>
        <dbReference type="Proteomes" id="UP000765509"/>
    </source>
</evidence>
<dbReference type="AlphaFoldDB" id="A0A9Q3JCV7"/>
<gene>
    <name evidence="2" type="ORF">O181_100520</name>
</gene>
<comment type="caution">
    <text evidence="2">The sequence shown here is derived from an EMBL/GenBank/DDBJ whole genome shotgun (WGS) entry which is preliminary data.</text>
</comment>
<feature type="compositionally biased region" description="Polar residues" evidence="1">
    <location>
        <begin position="64"/>
        <end position="90"/>
    </location>
</feature>
<accession>A0A9Q3JCV7</accession>
<protein>
    <submittedName>
        <fullName evidence="2">Uncharacterized protein</fullName>
    </submittedName>
</protein>
<sequence>MQIEDEEVLTEIRPIFLFDSVEENFIPPEPQSQGSAPVIPSEPEGKGKGKRHSERLIRAKTWTPIGTQRSRKPQNSESIQGKPTSTTCTGKITVIAQL</sequence>
<reference evidence="2" key="1">
    <citation type="submission" date="2021-03" db="EMBL/GenBank/DDBJ databases">
        <title>Draft genome sequence of rust myrtle Austropuccinia psidii MF-1, a brazilian biotype.</title>
        <authorList>
            <person name="Quecine M.C."/>
            <person name="Pachon D.M.R."/>
            <person name="Bonatelli M.L."/>
            <person name="Correr F.H."/>
            <person name="Franceschini L.M."/>
            <person name="Leite T.F."/>
            <person name="Margarido G.R.A."/>
            <person name="Almeida C.A."/>
            <person name="Ferrarezi J.A."/>
            <person name="Labate C.A."/>
        </authorList>
    </citation>
    <scope>NUCLEOTIDE SEQUENCE</scope>
    <source>
        <strain evidence="2">MF-1</strain>
    </source>
</reference>
<proteinExistence type="predicted"/>
<feature type="region of interest" description="Disordered" evidence="1">
    <location>
        <begin position="25"/>
        <end position="92"/>
    </location>
</feature>
<organism evidence="2 3">
    <name type="scientific">Austropuccinia psidii MF-1</name>
    <dbReference type="NCBI Taxonomy" id="1389203"/>
    <lineage>
        <taxon>Eukaryota</taxon>
        <taxon>Fungi</taxon>
        <taxon>Dikarya</taxon>
        <taxon>Basidiomycota</taxon>
        <taxon>Pucciniomycotina</taxon>
        <taxon>Pucciniomycetes</taxon>
        <taxon>Pucciniales</taxon>
        <taxon>Sphaerophragmiaceae</taxon>
        <taxon>Austropuccinia</taxon>
    </lineage>
</organism>
<evidence type="ECO:0000256" key="1">
    <source>
        <dbReference type="SAM" id="MobiDB-lite"/>
    </source>
</evidence>
<dbReference type="EMBL" id="AVOT02070069">
    <property type="protein sequence ID" value="MBW0560805.1"/>
    <property type="molecule type" value="Genomic_DNA"/>
</dbReference>
<evidence type="ECO:0000313" key="2">
    <source>
        <dbReference type="EMBL" id="MBW0560805.1"/>
    </source>
</evidence>
<dbReference type="Proteomes" id="UP000765509">
    <property type="component" value="Unassembled WGS sequence"/>
</dbReference>
<name>A0A9Q3JCV7_9BASI</name>